<evidence type="ECO:0000313" key="2">
    <source>
        <dbReference type="EMBL" id="MDT0684237.1"/>
    </source>
</evidence>
<dbReference type="PANTHER" id="PTHR42870:SF1">
    <property type="entry name" value="NON-SPECIFIC LIPID-TRANSFER PROTEIN-LIKE 2"/>
    <property type="match status" value="1"/>
</dbReference>
<dbReference type="CDD" id="cd00829">
    <property type="entry name" value="SCP-x_thiolase"/>
    <property type="match status" value="1"/>
</dbReference>
<dbReference type="Gene3D" id="3.40.47.10">
    <property type="match status" value="1"/>
</dbReference>
<dbReference type="InterPro" id="IPR016039">
    <property type="entry name" value="Thiolase-like"/>
</dbReference>
<evidence type="ECO:0000313" key="3">
    <source>
        <dbReference type="Proteomes" id="UP001265259"/>
    </source>
</evidence>
<dbReference type="InterPro" id="IPR002155">
    <property type="entry name" value="Thiolase"/>
</dbReference>
<sequence>MSRRQPYDGVVLAAPCSVPYVRYSTETAHHWLARALKGTLDAGGLAKEEIDGFSVASFTLFPDTPVGLTQHFGLTPRWLDSIPMGGASGVVALRRAARAVQAGDADIVACIAGDTNQIDSFRKLLSSFSRFAMDAAYPYGYGGPNAMFALLTDRYMQDYGATREDFGRICVAQRQNALRYPQAIMQKPLSLEEYLAARPIADPIALFDCVMPCAGAEGLLVMRQEEAERRGLPHAHLAATIERHNAFPDDPMQLRGGWAMDAGELWEMAGAAPEDMDLVQTYDDYPVISMMQFEDLGFCAKGEAPAFLRGRDLTVTGDLPHNTSGGQLSAGQAGAAGGFIGLVEALRQVTGQAGPTQVPGARRALVSGFGMINYDRGLCSGAAVLGGGAA</sequence>
<organism evidence="2 3">
    <name type="scientific">Tropicimonas omnivorans</name>
    <dbReference type="NCBI Taxonomy" id="3075590"/>
    <lineage>
        <taxon>Bacteria</taxon>
        <taxon>Pseudomonadati</taxon>
        <taxon>Pseudomonadota</taxon>
        <taxon>Alphaproteobacteria</taxon>
        <taxon>Rhodobacterales</taxon>
        <taxon>Roseobacteraceae</taxon>
        <taxon>Tropicimonas</taxon>
    </lineage>
</organism>
<protein>
    <submittedName>
        <fullName evidence="2">Thiolase family protein</fullName>
    </submittedName>
</protein>
<dbReference type="RefSeq" id="WP_311693539.1">
    <property type="nucleotide sequence ID" value="NZ_JAVRHL010000004.1"/>
</dbReference>
<dbReference type="PIRSF" id="PIRSF000429">
    <property type="entry name" value="Ac-CoA_Ac_transf"/>
    <property type="match status" value="1"/>
</dbReference>
<comment type="caution">
    <text evidence="2">The sequence shown here is derived from an EMBL/GenBank/DDBJ whole genome shotgun (WGS) entry which is preliminary data.</text>
</comment>
<dbReference type="SUPFAM" id="SSF53901">
    <property type="entry name" value="Thiolase-like"/>
    <property type="match status" value="2"/>
</dbReference>
<reference evidence="2 3" key="1">
    <citation type="submission" date="2023-09" db="EMBL/GenBank/DDBJ databases">
        <authorList>
            <person name="Rey-Velasco X."/>
        </authorList>
    </citation>
    <scope>NUCLEOTIDE SEQUENCE [LARGE SCALE GENOMIC DNA]</scope>
    <source>
        <strain evidence="2 3">F158</strain>
    </source>
</reference>
<feature type="domain" description="Thiolase C-terminal" evidence="1">
    <location>
        <begin position="266"/>
        <end position="372"/>
    </location>
</feature>
<dbReference type="Proteomes" id="UP001265259">
    <property type="component" value="Unassembled WGS sequence"/>
</dbReference>
<dbReference type="InterPro" id="IPR055140">
    <property type="entry name" value="Thiolase_C_2"/>
</dbReference>
<dbReference type="Pfam" id="PF22691">
    <property type="entry name" value="Thiolase_C_1"/>
    <property type="match status" value="1"/>
</dbReference>
<accession>A0ABU3DM98</accession>
<name>A0ABU3DM98_9RHOB</name>
<evidence type="ECO:0000259" key="1">
    <source>
        <dbReference type="Pfam" id="PF22691"/>
    </source>
</evidence>
<proteinExistence type="predicted"/>
<dbReference type="EMBL" id="JAVRHL010000004">
    <property type="protein sequence ID" value="MDT0684237.1"/>
    <property type="molecule type" value="Genomic_DNA"/>
</dbReference>
<keyword evidence="3" id="KW-1185">Reference proteome</keyword>
<dbReference type="PANTHER" id="PTHR42870">
    <property type="entry name" value="ACETYL-COA C-ACETYLTRANSFERASE"/>
    <property type="match status" value="1"/>
</dbReference>
<gene>
    <name evidence="2" type="ORF">RM543_16250</name>
</gene>